<feature type="binding site" evidence="9">
    <location>
        <position position="246"/>
    </location>
    <ligand>
        <name>[4Fe-4S] cluster</name>
        <dbReference type="ChEBI" id="CHEBI:49883"/>
        <label>2</label>
    </ligand>
</feature>
<comment type="subcellular location">
    <subcellularLocation>
        <location evidence="9">Cytoplasm</location>
    </subcellularLocation>
</comment>
<dbReference type="GO" id="GO:0046872">
    <property type="term" value="F:metal ion binding"/>
    <property type="evidence" value="ECO:0007669"/>
    <property type="project" value="UniProtKB-KW"/>
</dbReference>
<keyword evidence="4 9" id="KW-0479">Metal-binding</keyword>
<comment type="cofactor">
    <cofactor evidence="9">
        <name>[4Fe-4S] cluster</name>
        <dbReference type="ChEBI" id="CHEBI:49883"/>
    </cofactor>
    <text evidence="9">Binds 2 [4Fe-4S] clusters per monomer.</text>
</comment>
<dbReference type="RefSeq" id="WP_243644789.1">
    <property type="nucleotide sequence ID" value="NZ_CP119676.1"/>
</dbReference>
<gene>
    <name evidence="9" type="primary">queG</name>
    <name evidence="11" type="ORF">EDD55_107127</name>
</gene>
<dbReference type="PANTHER" id="PTHR30002:SF4">
    <property type="entry name" value="EPOXYQUEUOSINE REDUCTASE"/>
    <property type="match status" value="1"/>
</dbReference>
<keyword evidence="12" id="KW-1185">Reference proteome</keyword>
<dbReference type="EC" id="1.17.99.6" evidence="9"/>
<comment type="function">
    <text evidence="9">Catalyzes the conversion of epoxyqueuosine (oQ) to queuosine (Q), which is a hypermodified base found in the wobble positions of tRNA(Asp), tRNA(Asn), tRNA(His) and tRNA(Tyr).</text>
</comment>
<feature type="binding site" evidence="9">
    <location>
        <position position="196"/>
    </location>
    <ligand>
        <name>[4Fe-4S] cluster</name>
        <dbReference type="ChEBI" id="CHEBI:49883"/>
        <label>1</label>
    </ligand>
</feature>
<feature type="active site" description="Proton donor" evidence="9">
    <location>
        <position position="136"/>
    </location>
</feature>
<comment type="caution">
    <text evidence="9">Lacks conserved residue(s) required for the propagation of feature annotation.</text>
</comment>
<dbReference type="Pfam" id="PF08331">
    <property type="entry name" value="QueG_DUF1730"/>
    <property type="match status" value="1"/>
</dbReference>
<feature type="binding site" evidence="9">
    <location>
        <position position="243"/>
    </location>
    <ligand>
        <name>[4Fe-4S] cluster</name>
        <dbReference type="ChEBI" id="CHEBI:49883"/>
        <label>2</label>
    </ligand>
</feature>
<dbReference type="GO" id="GO:0005737">
    <property type="term" value="C:cytoplasm"/>
    <property type="evidence" value="ECO:0007669"/>
    <property type="project" value="UniProtKB-SubCell"/>
</dbReference>
<dbReference type="NCBIfam" id="TIGR00276">
    <property type="entry name" value="tRNA epoxyqueuosine(34) reductase QueG"/>
    <property type="match status" value="1"/>
</dbReference>
<evidence type="ECO:0000256" key="7">
    <source>
        <dbReference type="ARBA" id="ARBA00023004"/>
    </source>
</evidence>
<reference evidence="11 12" key="1">
    <citation type="submission" date="2019-03" db="EMBL/GenBank/DDBJ databases">
        <title>Genomic Encyclopedia of Type Strains, Phase IV (KMG-IV): sequencing the most valuable type-strain genomes for metagenomic binning, comparative biology and taxonomic classification.</title>
        <authorList>
            <person name="Goeker M."/>
        </authorList>
    </citation>
    <scope>NUCLEOTIDE SEQUENCE [LARGE SCALE GENOMIC DNA]</scope>
    <source>
        <strain evidence="11 12">DSM 101688</strain>
    </source>
</reference>
<evidence type="ECO:0000256" key="2">
    <source>
        <dbReference type="ARBA" id="ARBA00022490"/>
    </source>
</evidence>
<evidence type="ECO:0000313" key="12">
    <source>
        <dbReference type="Proteomes" id="UP000295304"/>
    </source>
</evidence>
<dbReference type="PROSITE" id="PS00198">
    <property type="entry name" value="4FE4S_FER_1"/>
    <property type="match status" value="1"/>
</dbReference>
<feature type="binding site" evidence="9">
    <location>
        <position position="218"/>
    </location>
    <ligand>
        <name>cob(II)alamin</name>
        <dbReference type="ChEBI" id="CHEBI:16304"/>
    </ligand>
</feature>
<evidence type="ECO:0000256" key="8">
    <source>
        <dbReference type="ARBA" id="ARBA00023014"/>
    </source>
</evidence>
<keyword evidence="2 9" id="KW-0963">Cytoplasm</keyword>
<feature type="domain" description="4Fe-4S ferredoxin-type" evidence="10">
    <location>
        <begin position="180"/>
        <end position="210"/>
    </location>
</feature>
<comment type="similarity">
    <text evidence="9">Belongs to the QueG family.</text>
</comment>
<keyword evidence="6 9" id="KW-0560">Oxidoreductase</keyword>
<feature type="binding site" evidence="9">
    <location>
        <position position="225"/>
    </location>
    <ligand>
        <name>tRNA</name>
        <dbReference type="ChEBI" id="CHEBI:17843"/>
    </ligand>
</feature>
<evidence type="ECO:0000256" key="1">
    <source>
        <dbReference type="ARBA" id="ARBA00022485"/>
    </source>
</evidence>
<evidence type="ECO:0000256" key="9">
    <source>
        <dbReference type="HAMAP-Rule" id="MF_00916"/>
    </source>
</evidence>
<comment type="caution">
    <text evidence="11">The sequence shown here is derived from an EMBL/GenBank/DDBJ whole genome shotgun (WGS) entry which is preliminary data.</text>
</comment>
<feature type="binding site" evidence="9">
    <location>
        <position position="193"/>
    </location>
    <ligand>
        <name>[4Fe-4S] cluster</name>
        <dbReference type="ChEBI" id="CHEBI:49883"/>
        <label>1</label>
    </ligand>
</feature>
<dbReference type="AlphaFoldDB" id="A0A4R3J782"/>
<keyword evidence="5 9" id="KW-0671">Queuosine biosynthesis</keyword>
<keyword evidence="8 9" id="KW-0411">Iron-sulfur</keyword>
<comment type="subunit">
    <text evidence="9">Monomer.</text>
</comment>
<dbReference type="Gene3D" id="3.30.70.20">
    <property type="match status" value="1"/>
</dbReference>
<dbReference type="GO" id="GO:0051539">
    <property type="term" value="F:4 iron, 4 sulfur cluster binding"/>
    <property type="evidence" value="ECO:0007669"/>
    <property type="project" value="UniProtKB-KW"/>
</dbReference>
<feature type="binding site" evidence="9">
    <location>
        <position position="61"/>
    </location>
    <ligand>
        <name>cob(II)alamin</name>
        <dbReference type="ChEBI" id="CHEBI:16304"/>
    </ligand>
</feature>
<feature type="binding site" evidence="9">
    <location>
        <position position="216"/>
    </location>
    <ligand>
        <name>[4Fe-4S] cluster</name>
        <dbReference type="ChEBI" id="CHEBI:49883"/>
        <label>2</label>
    </ligand>
</feature>
<keyword evidence="9" id="KW-0170">Cobalt</keyword>
<keyword evidence="9" id="KW-0846">Cobalamin</keyword>
<feature type="binding site" evidence="9">
    <location>
        <position position="160"/>
    </location>
    <ligand>
        <name>cob(II)alamin</name>
        <dbReference type="ChEBI" id="CHEBI:16304"/>
    </ligand>
</feature>
<proteinExistence type="inferred from homology"/>
<dbReference type="UniPathway" id="UPA00392"/>
<feature type="binding site" evidence="9">
    <location>
        <position position="250"/>
    </location>
    <ligand>
        <name>[4Fe-4S] cluster</name>
        <dbReference type="ChEBI" id="CHEBI:49883"/>
        <label>1</label>
    </ligand>
</feature>
<keyword evidence="3 9" id="KW-0819">tRNA processing</keyword>
<keyword evidence="1 9" id="KW-0004">4Fe-4S</keyword>
<dbReference type="EMBL" id="SLZW01000007">
    <property type="protein sequence ID" value="TCS61718.1"/>
    <property type="molecule type" value="Genomic_DNA"/>
</dbReference>
<evidence type="ECO:0000259" key="10">
    <source>
        <dbReference type="PROSITE" id="PS51379"/>
    </source>
</evidence>
<feature type="binding site" evidence="9">
    <location>
        <position position="190"/>
    </location>
    <ligand>
        <name>[4Fe-4S] cluster</name>
        <dbReference type="ChEBI" id="CHEBI:49883"/>
        <label>1</label>
    </ligand>
</feature>
<feature type="binding site" evidence="9">
    <location>
        <position position="171"/>
    </location>
    <ligand>
        <name>cob(II)alamin</name>
        <dbReference type="ChEBI" id="CHEBI:16304"/>
    </ligand>
</feature>
<dbReference type="PROSITE" id="PS51379">
    <property type="entry name" value="4FE4S_FER_2"/>
    <property type="match status" value="1"/>
</dbReference>
<feature type="binding site" evidence="9">
    <location>
        <position position="200"/>
    </location>
    <ligand>
        <name>[4Fe-4S] cluster</name>
        <dbReference type="ChEBI" id="CHEBI:49883"/>
        <label>2</label>
    </ligand>
</feature>
<protein>
    <recommendedName>
        <fullName evidence="9">Epoxyqueuosine reductase</fullName>
        <ecNumber evidence="9">1.17.99.6</ecNumber>
    </recommendedName>
    <alternativeName>
        <fullName evidence="9">Queuosine biosynthesis protein QueG</fullName>
    </alternativeName>
</protein>
<comment type="cofactor">
    <cofactor evidence="9">
        <name>cob(II)alamin</name>
        <dbReference type="ChEBI" id="CHEBI:16304"/>
    </cofactor>
</comment>
<dbReference type="GO" id="GO:0052693">
    <property type="term" value="F:epoxyqueuosine reductase activity"/>
    <property type="evidence" value="ECO:0007669"/>
    <property type="project" value="UniProtKB-UniRule"/>
</dbReference>
<evidence type="ECO:0000313" key="11">
    <source>
        <dbReference type="EMBL" id="TCS61718.1"/>
    </source>
</evidence>
<dbReference type="InterPro" id="IPR013542">
    <property type="entry name" value="QueG_DUF1730"/>
</dbReference>
<evidence type="ECO:0000256" key="3">
    <source>
        <dbReference type="ARBA" id="ARBA00022694"/>
    </source>
</evidence>
<name>A0A4R3J782_9PROT</name>
<dbReference type="GO" id="GO:0008616">
    <property type="term" value="P:tRNA queuosine(34) biosynthetic process"/>
    <property type="evidence" value="ECO:0007669"/>
    <property type="project" value="UniProtKB-UniRule"/>
</dbReference>
<dbReference type="InterPro" id="IPR004453">
    <property type="entry name" value="QueG"/>
</dbReference>
<comment type="pathway">
    <text evidence="9">tRNA modification; tRNA-queuosine biosynthesis.</text>
</comment>
<dbReference type="GO" id="GO:0031419">
    <property type="term" value="F:cobalamin binding"/>
    <property type="evidence" value="ECO:0007669"/>
    <property type="project" value="UniProtKB-KW"/>
</dbReference>
<feature type="binding site" evidence="9">
    <location>
        <position position="136"/>
    </location>
    <ligand>
        <name>cob(II)alamin</name>
        <dbReference type="ChEBI" id="CHEBI:16304"/>
    </ligand>
</feature>
<keyword evidence="7 9" id="KW-0408">Iron</keyword>
<dbReference type="PANTHER" id="PTHR30002">
    <property type="entry name" value="EPOXYQUEUOSINE REDUCTASE"/>
    <property type="match status" value="1"/>
</dbReference>
<evidence type="ECO:0000256" key="5">
    <source>
        <dbReference type="ARBA" id="ARBA00022785"/>
    </source>
</evidence>
<evidence type="ECO:0000256" key="4">
    <source>
        <dbReference type="ARBA" id="ARBA00022723"/>
    </source>
</evidence>
<sequence length="351" mass="38574">MTALSPADKEHLRQEAHAIGFDAVGFAAAGDDGAPARALASYVAQGLHGDMAWMADTQERRKSPTALWPEVQSVIALGVNYSPGRDPLAVHSHKDRGAISVYAQGRDYHDVVKKRLKRLARWIVAAHPSALKVFVDTAPVMEKPIAQRAGIGWRGRHTNIVSREFGSWLFLGEIFTTLTIPPDAPHTDHCGQCRLCIDACPTQALNVEGKIDPRRCVSYLTIETKTSVPEALRGDLGNRIYGCDDCLAVCPWNKFAKPAREDAFHPRVELTAPRLADLIQLDDAQFRALFAGSPVKRSKRGRFVRNVLYAIANGDGRSHDLLARVRALCADPDPQVGEAARWALAHIEKFP</sequence>
<feature type="binding site" evidence="9">
    <location>
        <begin position="243"/>
        <end position="244"/>
    </location>
    <ligand>
        <name>cob(II)alamin</name>
        <dbReference type="ChEBI" id="CHEBI:16304"/>
    </ligand>
</feature>
<accession>A0A4R3J782</accession>
<evidence type="ECO:0000256" key="6">
    <source>
        <dbReference type="ARBA" id="ARBA00023002"/>
    </source>
</evidence>
<dbReference type="Proteomes" id="UP000295304">
    <property type="component" value="Unassembled WGS sequence"/>
</dbReference>
<organism evidence="11 12">
    <name type="scientific">Varunaivibrio sulfuroxidans</name>
    <dbReference type="NCBI Taxonomy" id="1773489"/>
    <lineage>
        <taxon>Bacteria</taxon>
        <taxon>Pseudomonadati</taxon>
        <taxon>Pseudomonadota</taxon>
        <taxon>Alphaproteobacteria</taxon>
        <taxon>Rhodospirillales</taxon>
        <taxon>Magnetovibrionaceae</taxon>
        <taxon>Varunaivibrio</taxon>
    </lineage>
</organism>
<dbReference type="SUPFAM" id="SSF54862">
    <property type="entry name" value="4Fe-4S ferredoxins"/>
    <property type="match status" value="1"/>
</dbReference>
<dbReference type="Pfam" id="PF13484">
    <property type="entry name" value="Fer4_16"/>
    <property type="match status" value="1"/>
</dbReference>
<dbReference type="InterPro" id="IPR017896">
    <property type="entry name" value="4Fe4S_Fe-S-bd"/>
</dbReference>
<dbReference type="HAMAP" id="MF_00916">
    <property type="entry name" value="QueG"/>
    <property type="match status" value="1"/>
</dbReference>
<comment type="catalytic activity">
    <reaction evidence="9">
        <text>epoxyqueuosine(34) in tRNA + AH2 = queuosine(34) in tRNA + A + H2O</text>
        <dbReference type="Rhea" id="RHEA:32159"/>
        <dbReference type="Rhea" id="RHEA-COMP:18571"/>
        <dbReference type="Rhea" id="RHEA-COMP:18582"/>
        <dbReference type="ChEBI" id="CHEBI:13193"/>
        <dbReference type="ChEBI" id="CHEBI:15377"/>
        <dbReference type="ChEBI" id="CHEBI:17499"/>
        <dbReference type="ChEBI" id="CHEBI:194431"/>
        <dbReference type="ChEBI" id="CHEBI:194443"/>
        <dbReference type="EC" id="1.17.99.6"/>
    </reaction>
</comment>
<dbReference type="InterPro" id="IPR017900">
    <property type="entry name" value="4Fe4S_Fe_S_CS"/>
</dbReference>